<dbReference type="Gene3D" id="2.60.120.920">
    <property type="match status" value="1"/>
</dbReference>
<dbReference type="InterPro" id="IPR003879">
    <property type="entry name" value="Butyrophylin_SPRY"/>
</dbReference>
<evidence type="ECO:0000259" key="5">
    <source>
        <dbReference type="PROSITE" id="PS50089"/>
    </source>
</evidence>
<dbReference type="AlphaFoldDB" id="A0AA88IIR3"/>
<dbReference type="InterPro" id="IPR013083">
    <property type="entry name" value="Znf_RING/FYVE/PHD"/>
</dbReference>
<evidence type="ECO:0000256" key="2">
    <source>
        <dbReference type="ARBA" id="ARBA00022771"/>
    </source>
</evidence>
<evidence type="ECO:0000313" key="9">
    <source>
        <dbReference type="Proteomes" id="UP001187315"/>
    </source>
</evidence>
<dbReference type="EMBL" id="JAVHJS010000026">
    <property type="protein sequence ID" value="KAK2815165.1"/>
    <property type="molecule type" value="Genomic_DNA"/>
</dbReference>
<accession>A0AA88IIR3</accession>
<evidence type="ECO:0000259" key="6">
    <source>
        <dbReference type="PROSITE" id="PS50119"/>
    </source>
</evidence>
<dbReference type="InterPro" id="IPR043136">
    <property type="entry name" value="B30.2/SPRY_sf"/>
</dbReference>
<dbReference type="InterPro" id="IPR003877">
    <property type="entry name" value="SPRY_dom"/>
</dbReference>
<dbReference type="SUPFAM" id="SSF57850">
    <property type="entry name" value="RING/U-box"/>
    <property type="match status" value="1"/>
</dbReference>
<dbReference type="Gene3D" id="3.30.40.10">
    <property type="entry name" value="Zinc/RING finger domain, C3HC4 (zinc finger)"/>
    <property type="match status" value="1"/>
</dbReference>
<dbReference type="PRINTS" id="PR01407">
    <property type="entry name" value="BUTYPHLNCDUF"/>
</dbReference>
<keyword evidence="1" id="KW-0479">Metal-binding</keyword>
<feature type="domain" description="B30.2/SPRY" evidence="7">
    <location>
        <begin position="276"/>
        <end position="468"/>
    </location>
</feature>
<keyword evidence="2 4" id="KW-0863">Zinc-finger</keyword>
<dbReference type="SUPFAM" id="SSF49899">
    <property type="entry name" value="Concanavalin A-like lectins/glucanases"/>
    <property type="match status" value="1"/>
</dbReference>
<dbReference type="GO" id="GO:0008270">
    <property type="term" value="F:zinc ion binding"/>
    <property type="evidence" value="ECO:0007669"/>
    <property type="project" value="UniProtKB-KW"/>
</dbReference>
<feature type="domain" description="RING-type" evidence="5">
    <location>
        <begin position="14"/>
        <end position="55"/>
    </location>
</feature>
<evidence type="ECO:0000256" key="4">
    <source>
        <dbReference type="PROSITE-ProRule" id="PRU00024"/>
    </source>
</evidence>
<dbReference type="InterPro" id="IPR000315">
    <property type="entry name" value="Znf_B-box"/>
</dbReference>
<dbReference type="SUPFAM" id="SSF57845">
    <property type="entry name" value="B-box zinc-binding domain"/>
    <property type="match status" value="1"/>
</dbReference>
<evidence type="ECO:0000313" key="8">
    <source>
        <dbReference type="EMBL" id="KAK2815165.1"/>
    </source>
</evidence>
<dbReference type="InterPro" id="IPR001870">
    <property type="entry name" value="B30.2/SPRY"/>
</dbReference>
<gene>
    <name evidence="8" type="ORF">Q7C36_023431</name>
</gene>
<dbReference type="InterPro" id="IPR001841">
    <property type="entry name" value="Znf_RING"/>
</dbReference>
<evidence type="ECO:0000259" key="7">
    <source>
        <dbReference type="PROSITE" id="PS50188"/>
    </source>
</evidence>
<keyword evidence="9" id="KW-1185">Reference proteome</keyword>
<dbReference type="InterPro" id="IPR013320">
    <property type="entry name" value="ConA-like_dom_sf"/>
</dbReference>
<dbReference type="Gene3D" id="3.30.160.60">
    <property type="entry name" value="Classic Zinc Finger"/>
    <property type="match status" value="1"/>
</dbReference>
<feature type="domain" description="B box-type" evidence="6">
    <location>
        <begin position="82"/>
        <end position="128"/>
    </location>
</feature>
<comment type="caution">
    <text evidence="8">The sequence shown here is derived from an EMBL/GenBank/DDBJ whole genome shotgun (WGS) entry which is preliminary data.</text>
</comment>
<reference evidence="8" key="1">
    <citation type="submission" date="2023-08" db="EMBL/GenBank/DDBJ databases">
        <title>Pelteobagrus vachellii genome.</title>
        <authorList>
            <person name="Liu H."/>
        </authorList>
    </citation>
    <scope>NUCLEOTIDE SEQUENCE</scope>
    <source>
        <strain evidence="8">PRFRI_2022a</strain>
        <tissue evidence="8">Muscle</tissue>
    </source>
</reference>
<dbReference type="CDD" id="cd12893">
    <property type="entry name" value="SPRY_PRY_TRIM35"/>
    <property type="match status" value="1"/>
</dbReference>
<protein>
    <submittedName>
        <fullName evidence="8">Uncharacterized protein</fullName>
    </submittedName>
</protein>
<dbReference type="PROSITE" id="PS50119">
    <property type="entry name" value="ZF_BBOX"/>
    <property type="match status" value="1"/>
</dbReference>
<dbReference type="Pfam" id="PF13923">
    <property type="entry name" value="zf-C3HC4_2"/>
    <property type="match status" value="1"/>
</dbReference>
<dbReference type="SMART" id="SM00184">
    <property type="entry name" value="RING"/>
    <property type="match status" value="1"/>
</dbReference>
<evidence type="ECO:0000256" key="3">
    <source>
        <dbReference type="ARBA" id="ARBA00022833"/>
    </source>
</evidence>
<evidence type="ECO:0000256" key="1">
    <source>
        <dbReference type="ARBA" id="ARBA00022723"/>
    </source>
</evidence>
<dbReference type="InterPro" id="IPR050143">
    <property type="entry name" value="TRIM/RBCC"/>
</dbReference>
<name>A0AA88IIR3_TACVA</name>
<dbReference type="PANTHER" id="PTHR24103">
    <property type="entry name" value="E3 UBIQUITIN-PROTEIN LIGASE TRIM"/>
    <property type="match status" value="1"/>
</dbReference>
<dbReference type="PROSITE" id="PS50188">
    <property type="entry name" value="B302_SPRY"/>
    <property type="match status" value="1"/>
</dbReference>
<keyword evidence="3" id="KW-0862">Zinc</keyword>
<dbReference type="SMART" id="SM00589">
    <property type="entry name" value="PRY"/>
    <property type="match status" value="1"/>
</dbReference>
<dbReference type="InterPro" id="IPR006574">
    <property type="entry name" value="PRY"/>
</dbReference>
<organism evidence="8 9">
    <name type="scientific">Tachysurus vachellii</name>
    <name type="common">Darkbarbel catfish</name>
    <name type="synonym">Pelteobagrus vachellii</name>
    <dbReference type="NCBI Taxonomy" id="175792"/>
    <lineage>
        <taxon>Eukaryota</taxon>
        <taxon>Metazoa</taxon>
        <taxon>Chordata</taxon>
        <taxon>Craniata</taxon>
        <taxon>Vertebrata</taxon>
        <taxon>Euteleostomi</taxon>
        <taxon>Actinopterygii</taxon>
        <taxon>Neopterygii</taxon>
        <taxon>Teleostei</taxon>
        <taxon>Ostariophysi</taxon>
        <taxon>Siluriformes</taxon>
        <taxon>Bagridae</taxon>
        <taxon>Tachysurus</taxon>
    </lineage>
</organism>
<proteinExistence type="predicted"/>
<dbReference type="PROSITE" id="PS50089">
    <property type="entry name" value="ZF_RING_2"/>
    <property type="match status" value="1"/>
</dbReference>
<dbReference type="Proteomes" id="UP001187315">
    <property type="component" value="Unassembled WGS sequence"/>
</dbReference>
<sequence length="477" mass="54931">MDSQLPFSAEELFCPICHDVLKDPVFHLSCSHDICKVCFDQYWMCTGSLECPVCRQQTDVASPFNHVLRDSCESAPQPRRNAKASACSTSFYCLHREKYNLFCLEDEQLLCVVCHKSKIHENHKCCTVDIAARDLKKDLKTALRNLQDKRQLFKKVKSDYDQTANCIKYQTKKTEQLIKKEFEKLHQFLQEEQASRLAALRQDEEQKSLMIKQKIEEINILISYFACILNMMKEEMGSENISLMENLRAVAKTRAHCSLQEPQMFSGALIDEAKHLGNLKFRVWEKMQEIVQYTSVILDPNTAHPELSLSDDLTSVQRSYGTQHLPNNPERFDQSYCVLGSEAFTSGIQIWDIDVTDVPDWEVGVTTAHIPRTRKTNLDSETWSVKAARGEYLARFSTAASLKVHLKENLQRIRVRLDWDAGEVQFSDPVTDTHLCTFSRSFTDGVFPFFITPCKHSVLRVLPLYIDFTLNTEQGRE</sequence>
<dbReference type="Pfam" id="PF13765">
    <property type="entry name" value="PRY"/>
    <property type="match status" value="1"/>
</dbReference>
<dbReference type="Pfam" id="PF00622">
    <property type="entry name" value="SPRY"/>
    <property type="match status" value="1"/>
</dbReference>